<dbReference type="SUPFAM" id="SSF52540">
    <property type="entry name" value="P-loop containing nucleoside triphosphate hydrolases"/>
    <property type="match status" value="1"/>
</dbReference>
<gene>
    <name evidence="8" type="ORF">TW71_05790</name>
</gene>
<dbReference type="SMART" id="SM00448">
    <property type="entry name" value="REC"/>
    <property type="match status" value="1"/>
</dbReference>
<dbReference type="InterPro" id="IPR011006">
    <property type="entry name" value="CheY-like_superfamily"/>
</dbReference>
<dbReference type="AlphaFoldDB" id="A0A837GA21"/>
<dbReference type="PANTHER" id="PTHR32071">
    <property type="entry name" value="TRANSCRIPTIONAL REGULATORY PROTEIN"/>
    <property type="match status" value="1"/>
</dbReference>
<keyword evidence="7" id="KW-0804">Transcription</keyword>
<keyword evidence="5" id="KW-0805">Transcription regulation</keyword>
<dbReference type="Gene3D" id="3.40.50.300">
    <property type="entry name" value="P-loop containing nucleotide triphosphate hydrolases"/>
    <property type="match status" value="1"/>
</dbReference>
<evidence type="ECO:0000256" key="5">
    <source>
        <dbReference type="ARBA" id="ARBA00023015"/>
    </source>
</evidence>
<proteinExistence type="predicted"/>
<keyword evidence="2" id="KW-0547">Nucleotide-binding</keyword>
<evidence type="ECO:0000256" key="6">
    <source>
        <dbReference type="ARBA" id="ARBA00023125"/>
    </source>
</evidence>
<sequence length="447" mass="49731">MYDVFFIDDESDIRLAIEQSFELEEISAQFFSSAEDALLAIKQDGLPKVVISDICLPGLSGENLLSTVLHQDKDVPVILITGHGDISMAVNALRNGAYDFIEKPFPIDRLIDTTRRGLEKRDLTLENQELKRSLKASQTLGPRIIGDTPSIQMLRETISHIADTDADILLFGETGTGKELVARSIHEQSSRRDANFVAINCGAVPENLIESELYGHEKGAFTGAETKRIGKFEHAQGGTLFLDEIESMPMQAQIRLLRVLQERVIERVGSNDLLPLDIRVIAATKVDLKKAAEAGEFRQDLYYRLNIVTLDLPALRERKEDIAALFHHFLLVAASRYGKGAPALPNSALSQLLSHDWPGNVRELRNAAERFVLLGKLAQFGENTEQNTQPLSLATQVAEFERSAIEQALLESGGSIKQTMDKLSLARKTLYDKMQRYGLDKANYKAD</sequence>
<dbReference type="Gene3D" id="3.40.50.2300">
    <property type="match status" value="1"/>
</dbReference>
<evidence type="ECO:0000313" key="8">
    <source>
        <dbReference type="EMBL" id="KJY76081.1"/>
    </source>
</evidence>
<organism evidence="8">
    <name type="scientific">Vibrio coralliilyticus</name>
    <dbReference type="NCBI Taxonomy" id="190893"/>
    <lineage>
        <taxon>Bacteria</taxon>
        <taxon>Pseudomonadati</taxon>
        <taxon>Pseudomonadota</taxon>
        <taxon>Gammaproteobacteria</taxon>
        <taxon>Vibrionales</taxon>
        <taxon>Vibrionaceae</taxon>
        <taxon>Vibrio</taxon>
    </lineage>
</organism>
<dbReference type="InterPro" id="IPR003593">
    <property type="entry name" value="AAA+_ATPase"/>
</dbReference>
<dbReference type="GO" id="GO:0043565">
    <property type="term" value="F:sequence-specific DNA binding"/>
    <property type="evidence" value="ECO:0007669"/>
    <property type="project" value="InterPro"/>
</dbReference>
<dbReference type="PROSITE" id="PS50045">
    <property type="entry name" value="SIGMA54_INTERACT_4"/>
    <property type="match status" value="1"/>
</dbReference>
<dbReference type="GO" id="GO:0005524">
    <property type="term" value="F:ATP binding"/>
    <property type="evidence" value="ECO:0007669"/>
    <property type="project" value="UniProtKB-KW"/>
</dbReference>
<dbReference type="GO" id="GO:0000160">
    <property type="term" value="P:phosphorelay signal transduction system"/>
    <property type="evidence" value="ECO:0007669"/>
    <property type="project" value="UniProtKB-KW"/>
</dbReference>
<dbReference type="PROSITE" id="PS00688">
    <property type="entry name" value="SIGMA54_INTERACT_3"/>
    <property type="match status" value="1"/>
</dbReference>
<dbReference type="InterPro" id="IPR009057">
    <property type="entry name" value="Homeodomain-like_sf"/>
</dbReference>
<keyword evidence="4" id="KW-0902">Two-component regulatory system</keyword>
<evidence type="ECO:0000256" key="3">
    <source>
        <dbReference type="ARBA" id="ARBA00022840"/>
    </source>
</evidence>
<dbReference type="Pfam" id="PF02954">
    <property type="entry name" value="HTH_8"/>
    <property type="match status" value="1"/>
</dbReference>
<accession>A0A837GA21</accession>
<dbReference type="InterPro" id="IPR002197">
    <property type="entry name" value="HTH_Fis"/>
</dbReference>
<dbReference type="InterPro" id="IPR027417">
    <property type="entry name" value="P-loop_NTPase"/>
</dbReference>
<dbReference type="SUPFAM" id="SSF46689">
    <property type="entry name" value="Homeodomain-like"/>
    <property type="match status" value="1"/>
</dbReference>
<dbReference type="CDD" id="cd00009">
    <property type="entry name" value="AAA"/>
    <property type="match status" value="1"/>
</dbReference>
<reference evidence="8" key="1">
    <citation type="journal article" date="2015" name="BMC Genomics">
        <title>Genome mining reveals unlocked bioactive potential of marine Gram-negative bacteria.</title>
        <authorList>
            <person name="Machado H."/>
            <person name="Sonnenschein E.C."/>
            <person name="Melchiorsen J."/>
            <person name="Gram L."/>
        </authorList>
    </citation>
    <scope>NUCLEOTIDE SEQUENCE</scope>
    <source>
        <strain evidence="8">S2052</strain>
    </source>
</reference>
<evidence type="ECO:0000256" key="2">
    <source>
        <dbReference type="ARBA" id="ARBA00022741"/>
    </source>
</evidence>
<dbReference type="Pfam" id="PF25601">
    <property type="entry name" value="AAA_lid_14"/>
    <property type="match status" value="1"/>
</dbReference>
<dbReference type="PANTHER" id="PTHR32071:SF57">
    <property type="entry name" value="C4-DICARBOXYLATE TRANSPORT TRANSCRIPTIONAL REGULATORY PROTEIN DCTD"/>
    <property type="match status" value="1"/>
</dbReference>
<protein>
    <submittedName>
        <fullName evidence="8">C4-dicarboxylate ABC transporter</fullName>
    </submittedName>
</protein>
<dbReference type="InterPro" id="IPR001789">
    <property type="entry name" value="Sig_transdc_resp-reg_receiver"/>
</dbReference>
<dbReference type="InterPro" id="IPR025944">
    <property type="entry name" value="Sigma_54_int_dom_CS"/>
</dbReference>
<evidence type="ECO:0000256" key="1">
    <source>
        <dbReference type="ARBA" id="ARBA00022553"/>
    </source>
</evidence>
<dbReference type="Gene3D" id="1.10.8.60">
    <property type="match status" value="1"/>
</dbReference>
<dbReference type="RefSeq" id="WP_045985275.1">
    <property type="nucleotide sequence ID" value="NZ_CP063051.1"/>
</dbReference>
<dbReference type="SMART" id="SM00382">
    <property type="entry name" value="AAA"/>
    <property type="match status" value="1"/>
</dbReference>
<dbReference type="Pfam" id="PF00072">
    <property type="entry name" value="Response_reg"/>
    <property type="match status" value="1"/>
</dbReference>
<dbReference type="InterPro" id="IPR025943">
    <property type="entry name" value="Sigma_54_int_dom_ATP-bd_2"/>
</dbReference>
<keyword evidence="6" id="KW-0238">DNA-binding</keyword>
<dbReference type="PROSITE" id="PS00676">
    <property type="entry name" value="SIGMA54_INTERACT_2"/>
    <property type="match status" value="1"/>
</dbReference>
<dbReference type="PROSITE" id="PS00675">
    <property type="entry name" value="SIGMA54_INTERACT_1"/>
    <property type="match status" value="1"/>
</dbReference>
<dbReference type="GO" id="GO:0006355">
    <property type="term" value="P:regulation of DNA-templated transcription"/>
    <property type="evidence" value="ECO:0007669"/>
    <property type="project" value="InterPro"/>
</dbReference>
<dbReference type="PROSITE" id="PS50110">
    <property type="entry name" value="RESPONSE_REGULATORY"/>
    <property type="match status" value="1"/>
</dbReference>
<dbReference type="SUPFAM" id="SSF52172">
    <property type="entry name" value="CheY-like"/>
    <property type="match status" value="1"/>
</dbReference>
<evidence type="ECO:0000256" key="4">
    <source>
        <dbReference type="ARBA" id="ARBA00023012"/>
    </source>
</evidence>
<name>A0A837GA21_9VIBR</name>
<comment type="caution">
    <text evidence="8">The sequence shown here is derived from an EMBL/GenBank/DDBJ whole genome shotgun (WGS) entry which is preliminary data.</text>
</comment>
<dbReference type="EMBL" id="JXXR01000004">
    <property type="protein sequence ID" value="KJY76081.1"/>
    <property type="molecule type" value="Genomic_DNA"/>
</dbReference>
<keyword evidence="1" id="KW-0597">Phosphoprotein</keyword>
<dbReference type="InterPro" id="IPR058031">
    <property type="entry name" value="AAA_lid_NorR"/>
</dbReference>
<keyword evidence="3" id="KW-0067">ATP-binding</keyword>
<dbReference type="Pfam" id="PF00158">
    <property type="entry name" value="Sigma54_activat"/>
    <property type="match status" value="1"/>
</dbReference>
<dbReference type="Gene3D" id="1.10.10.60">
    <property type="entry name" value="Homeodomain-like"/>
    <property type="match status" value="1"/>
</dbReference>
<dbReference type="InterPro" id="IPR025662">
    <property type="entry name" value="Sigma_54_int_dom_ATP-bd_1"/>
</dbReference>
<dbReference type="CDD" id="cd17549">
    <property type="entry name" value="REC_DctD-like"/>
    <property type="match status" value="1"/>
</dbReference>
<dbReference type="FunFam" id="3.40.50.2300:FF:000018">
    <property type="entry name" value="DNA-binding transcriptional regulator NtrC"/>
    <property type="match status" value="1"/>
</dbReference>
<evidence type="ECO:0000256" key="7">
    <source>
        <dbReference type="ARBA" id="ARBA00023163"/>
    </source>
</evidence>
<dbReference type="InterPro" id="IPR002078">
    <property type="entry name" value="Sigma_54_int"/>
</dbReference>
<dbReference type="FunFam" id="3.40.50.300:FF:000006">
    <property type="entry name" value="DNA-binding transcriptional regulator NtrC"/>
    <property type="match status" value="1"/>
</dbReference>